<evidence type="ECO:0000256" key="8">
    <source>
        <dbReference type="SAM" id="Phobius"/>
    </source>
</evidence>
<sequence length="227" mass="25332">MAEKTLFASSSVLPLLSLVFLVFFIAGSSHIVNGDNLPEVEAARPGKLEVPLVHLLQNSPGSKPGQVMYGNRVRIRGLSRLRNLNKYSHLLKVKVAPLQPESRDDRRPPLMNVEVCLHRNASIEMGMCASSDWVKLVKGLWTRPVSPFSDRFLDIRMPGLSSKTVEVSVEEEFAFHRLVFLVLGMMMMMLARPLSVFVGFYYSSAMFAGVILVVLIVLFQGMKLPTV</sequence>
<accession>A0AAV9CUV3</accession>
<evidence type="ECO:0000256" key="9">
    <source>
        <dbReference type="SAM" id="SignalP"/>
    </source>
</evidence>
<protein>
    <recommendedName>
        <fullName evidence="12">Transmembrane protein</fullName>
    </recommendedName>
</protein>
<keyword evidence="6 8" id="KW-0472">Membrane</keyword>
<feature type="transmembrane region" description="Helical" evidence="8">
    <location>
        <begin position="173"/>
        <end position="191"/>
    </location>
</feature>
<organism evidence="10 11">
    <name type="scientific">Acorus calamus</name>
    <name type="common">Sweet flag</name>
    <dbReference type="NCBI Taxonomy" id="4465"/>
    <lineage>
        <taxon>Eukaryota</taxon>
        <taxon>Viridiplantae</taxon>
        <taxon>Streptophyta</taxon>
        <taxon>Embryophyta</taxon>
        <taxon>Tracheophyta</taxon>
        <taxon>Spermatophyta</taxon>
        <taxon>Magnoliopsida</taxon>
        <taxon>Liliopsida</taxon>
        <taxon>Acoraceae</taxon>
        <taxon>Acorus</taxon>
    </lineage>
</organism>
<comment type="similarity">
    <text evidence="2">Belongs to the NEMP family.</text>
</comment>
<keyword evidence="4 9" id="KW-0732">Signal</keyword>
<dbReference type="PANTHER" id="PTHR31587">
    <property type="entry name" value="TRANSMEMBRANE PROTEIN (DUF2215)"/>
    <property type="match status" value="1"/>
</dbReference>
<evidence type="ECO:0000256" key="5">
    <source>
        <dbReference type="ARBA" id="ARBA00022989"/>
    </source>
</evidence>
<dbReference type="Pfam" id="PF10225">
    <property type="entry name" value="NEMP"/>
    <property type="match status" value="1"/>
</dbReference>
<dbReference type="EMBL" id="JAUJYO010000017">
    <property type="protein sequence ID" value="KAK1292948.1"/>
    <property type="molecule type" value="Genomic_DNA"/>
</dbReference>
<keyword evidence="11" id="KW-1185">Reference proteome</keyword>
<keyword evidence="5 8" id="KW-1133">Transmembrane helix</keyword>
<comment type="subcellular location">
    <subcellularLocation>
        <location evidence="1">Nucleus inner membrane</location>
        <topology evidence="1">Multi-pass membrane protein</topology>
        <orientation evidence="1">Nucleoplasmic side</orientation>
    </subcellularLocation>
</comment>
<evidence type="ECO:0008006" key="12">
    <source>
        <dbReference type="Google" id="ProtNLM"/>
    </source>
</evidence>
<dbReference type="GO" id="GO:0005637">
    <property type="term" value="C:nuclear inner membrane"/>
    <property type="evidence" value="ECO:0007669"/>
    <property type="project" value="UniProtKB-SubCell"/>
</dbReference>
<evidence type="ECO:0000313" key="10">
    <source>
        <dbReference type="EMBL" id="KAK1292948.1"/>
    </source>
</evidence>
<keyword evidence="7" id="KW-0539">Nucleus</keyword>
<dbReference type="AlphaFoldDB" id="A0AAV9CUV3"/>
<gene>
    <name evidence="10" type="ORF">QJS10_CPB17g02232</name>
</gene>
<evidence type="ECO:0000256" key="6">
    <source>
        <dbReference type="ARBA" id="ARBA00023136"/>
    </source>
</evidence>
<reference evidence="10" key="2">
    <citation type="submission" date="2023-06" db="EMBL/GenBank/DDBJ databases">
        <authorList>
            <person name="Ma L."/>
            <person name="Liu K.-W."/>
            <person name="Li Z."/>
            <person name="Hsiao Y.-Y."/>
            <person name="Qi Y."/>
            <person name="Fu T."/>
            <person name="Tang G."/>
            <person name="Zhang D."/>
            <person name="Sun W.-H."/>
            <person name="Liu D.-K."/>
            <person name="Li Y."/>
            <person name="Chen G.-Z."/>
            <person name="Liu X.-D."/>
            <person name="Liao X.-Y."/>
            <person name="Jiang Y.-T."/>
            <person name="Yu X."/>
            <person name="Hao Y."/>
            <person name="Huang J."/>
            <person name="Zhao X.-W."/>
            <person name="Ke S."/>
            <person name="Chen Y.-Y."/>
            <person name="Wu W.-L."/>
            <person name="Hsu J.-L."/>
            <person name="Lin Y.-F."/>
            <person name="Huang M.-D."/>
            <person name="Li C.-Y."/>
            <person name="Huang L."/>
            <person name="Wang Z.-W."/>
            <person name="Zhao X."/>
            <person name="Zhong W.-Y."/>
            <person name="Peng D.-H."/>
            <person name="Ahmad S."/>
            <person name="Lan S."/>
            <person name="Zhang J.-S."/>
            <person name="Tsai W.-C."/>
            <person name="Van De Peer Y."/>
            <person name="Liu Z.-J."/>
        </authorList>
    </citation>
    <scope>NUCLEOTIDE SEQUENCE</scope>
    <source>
        <strain evidence="10">CP</strain>
        <tissue evidence="10">Leaves</tissue>
    </source>
</reference>
<evidence type="ECO:0000313" key="11">
    <source>
        <dbReference type="Proteomes" id="UP001180020"/>
    </source>
</evidence>
<feature type="transmembrane region" description="Helical" evidence="8">
    <location>
        <begin position="198"/>
        <end position="219"/>
    </location>
</feature>
<feature type="chain" id="PRO_5043361868" description="Transmembrane protein" evidence="9">
    <location>
        <begin position="35"/>
        <end position="227"/>
    </location>
</feature>
<evidence type="ECO:0000256" key="4">
    <source>
        <dbReference type="ARBA" id="ARBA00022729"/>
    </source>
</evidence>
<evidence type="ECO:0000256" key="2">
    <source>
        <dbReference type="ARBA" id="ARBA00005748"/>
    </source>
</evidence>
<dbReference type="PANTHER" id="PTHR31587:SF4">
    <property type="entry name" value="TRANSMEMBRANE PROTEIN (DUF2215)"/>
    <property type="match status" value="1"/>
</dbReference>
<feature type="signal peptide" evidence="9">
    <location>
        <begin position="1"/>
        <end position="34"/>
    </location>
</feature>
<evidence type="ECO:0000256" key="1">
    <source>
        <dbReference type="ARBA" id="ARBA00004575"/>
    </source>
</evidence>
<evidence type="ECO:0000256" key="7">
    <source>
        <dbReference type="ARBA" id="ARBA00023242"/>
    </source>
</evidence>
<name>A0AAV9CUV3_ACOCL</name>
<dbReference type="InterPro" id="IPR019358">
    <property type="entry name" value="NEMP_fam"/>
</dbReference>
<dbReference type="Proteomes" id="UP001180020">
    <property type="component" value="Unassembled WGS sequence"/>
</dbReference>
<comment type="caution">
    <text evidence="10">The sequence shown here is derived from an EMBL/GenBank/DDBJ whole genome shotgun (WGS) entry which is preliminary data.</text>
</comment>
<evidence type="ECO:0000256" key="3">
    <source>
        <dbReference type="ARBA" id="ARBA00022692"/>
    </source>
</evidence>
<reference evidence="10" key="1">
    <citation type="journal article" date="2023" name="Nat. Commun.">
        <title>Diploid and tetraploid genomes of Acorus and the evolution of monocots.</title>
        <authorList>
            <person name="Ma L."/>
            <person name="Liu K.W."/>
            <person name="Li Z."/>
            <person name="Hsiao Y.Y."/>
            <person name="Qi Y."/>
            <person name="Fu T."/>
            <person name="Tang G.D."/>
            <person name="Zhang D."/>
            <person name="Sun W.H."/>
            <person name="Liu D.K."/>
            <person name="Li Y."/>
            <person name="Chen G.Z."/>
            <person name="Liu X.D."/>
            <person name="Liao X.Y."/>
            <person name="Jiang Y.T."/>
            <person name="Yu X."/>
            <person name="Hao Y."/>
            <person name="Huang J."/>
            <person name="Zhao X.W."/>
            <person name="Ke S."/>
            <person name="Chen Y.Y."/>
            <person name="Wu W.L."/>
            <person name="Hsu J.L."/>
            <person name="Lin Y.F."/>
            <person name="Huang M.D."/>
            <person name="Li C.Y."/>
            <person name="Huang L."/>
            <person name="Wang Z.W."/>
            <person name="Zhao X."/>
            <person name="Zhong W.Y."/>
            <person name="Peng D.H."/>
            <person name="Ahmad S."/>
            <person name="Lan S."/>
            <person name="Zhang J.S."/>
            <person name="Tsai W.C."/>
            <person name="Van de Peer Y."/>
            <person name="Liu Z.J."/>
        </authorList>
    </citation>
    <scope>NUCLEOTIDE SEQUENCE</scope>
    <source>
        <strain evidence="10">CP</strain>
    </source>
</reference>
<keyword evidence="3 8" id="KW-0812">Transmembrane</keyword>
<proteinExistence type="inferred from homology"/>